<protein>
    <recommendedName>
        <fullName evidence="1">Pecanex-like protein</fullName>
    </recommendedName>
</protein>
<dbReference type="GO" id="GO:0016020">
    <property type="term" value="C:membrane"/>
    <property type="evidence" value="ECO:0007669"/>
    <property type="project" value="UniProtKB-SubCell"/>
</dbReference>
<dbReference type="EMBL" id="CM004480">
    <property type="protein sequence ID" value="OCT68610.1"/>
    <property type="molecule type" value="Genomic_DNA"/>
</dbReference>
<comment type="subcellular location">
    <subcellularLocation>
        <location evidence="1">Membrane</location>
        <topology evidence="1">Multi-pass membrane protein</topology>
    </subcellularLocation>
</comment>
<dbReference type="InterPro" id="IPR039797">
    <property type="entry name" value="Pecanex"/>
</dbReference>
<comment type="similarity">
    <text evidence="1">Belongs to the pecanex family.</text>
</comment>
<proteinExistence type="inferred from homology"/>
<dbReference type="PANTHER" id="PTHR12372">
    <property type="entry name" value="PECANEX"/>
    <property type="match status" value="1"/>
</dbReference>
<accession>A0A974C9P9</accession>
<feature type="non-terminal residue" evidence="2">
    <location>
        <position position="1"/>
    </location>
</feature>
<evidence type="ECO:0000256" key="1">
    <source>
        <dbReference type="RuleBase" id="RU367089"/>
    </source>
</evidence>
<name>A0A974C9P9_XENLA</name>
<sequence>VGALLITIAGMKLLRSSFSSPTCQYATVIFTVLFFTFDYKEYTEKLLLDLFFMSILFSK</sequence>
<evidence type="ECO:0000313" key="2">
    <source>
        <dbReference type="EMBL" id="OCT68610.1"/>
    </source>
</evidence>
<dbReference type="PANTHER" id="PTHR12372:SF2">
    <property type="entry name" value="PECANEX-LIKE PROTEIN 1"/>
    <property type="match status" value="1"/>
</dbReference>
<feature type="non-terminal residue" evidence="2">
    <location>
        <position position="59"/>
    </location>
</feature>
<organism evidence="2 3">
    <name type="scientific">Xenopus laevis</name>
    <name type="common">African clawed frog</name>
    <dbReference type="NCBI Taxonomy" id="8355"/>
    <lineage>
        <taxon>Eukaryota</taxon>
        <taxon>Metazoa</taxon>
        <taxon>Chordata</taxon>
        <taxon>Craniata</taxon>
        <taxon>Vertebrata</taxon>
        <taxon>Euteleostomi</taxon>
        <taxon>Amphibia</taxon>
        <taxon>Batrachia</taxon>
        <taxon>Anura</taxon>
        <taxon>Pipoidea</taxon>
        <taxon>Pipidae</taxon>
        <taxon>Xenopodinae</taxon>
        <taxon>Xenopus</taxon>
        <taxon>Xenopus</taxon>
    </lineage>
</organism>
<evidence type="ECO:0000313" key="3">
    <source>
        <dbReference type="Proteomes" id="UP000694892"/>
    </source>
</evidence>
<dbReference type="Proteomes" id="UP000694892">
    <property type="component" value="Chromosome 8L"/>
</dbReference>
<gene>
    <name evidence="2" type="ORF">XELAEV_1803989732mg</name>
</gene>
<dbReference type="AlphaFoldDB" id="A0A974C9P9"/>
<reference evidence="3" key="1">
    <citation type="journal article" date="2016" name="Nature">
        <title>Genome evolution in the allotetraploid frog Xenopus laevis.</title>
        <authorList>
            <person name="Session A.M."/>
            <person name="Uno Y."/>
            <person name="Kwon T."/>
            <person name="Chapman J.A."/>
            <person name="Toyoda A."/>
            <person name="Takahashi S."/>
            <person name="Fukui A."/>
            <person name="Hikosaka A."/>
            <person name="Suzuki A."/>
            <person name="Kondo M."/>
            <person name="van Heeringen S.J."/>
            <person name="Quigley I."/>
            <person name="Heinz S."/>
            <person name="Ogino H."/>
            <person name="Ochi H."/>
            <person name="Hellsten U."/>
            <person name="Lyons J.B."/>
            <person name="Simakov O."/>
            <person name="Putnam N."/>
            <person name="Stites J."/>
            <person name="Kuroki Y."/>
            <person name="Tanaka T."/>
            <person name="Michiue T."/>
            <person name="Watanabe M."/>
            <person name="Bogdanovic O."/>
            <person name="Lister R."/>
            <person name="Georgiou G."/>
            <person name="Paranjpe S.S."/>
            <person name="van Kruijsbergen I."/>
            <person name="Shu S."/>
            <person name="Carlson J."/>
            <person name="Kinoshita T."/>
            <person name="Ohta Y."/>
            <person name="Mawaribuchi S."/>
            <person name="Jenkins J."/>
            <person name="Grimwood J."/>
            <person name="Schmutz J."/>
            <person name="Mitros T."/>
            <person name="Mozaffari S.V."/>
            <person name="Suzuki Y."/>
            <person name="Haramoto Y."/>
            <person name="Yamamoto T.S."/>
            <person name="Takagi C."/>
            <person name="Heald R."/>
            <person name="Miller K."/>
            <person name="Haudenschild C."/>
            <person name="Kitzman J."/>
            <person name="Nakayama T."/>
            <person name="Izutsu Y."/>
            <person name="Robert J."/>
            <person name="Fortriede J."/>
            <person name="Burns K."/>
            <person name="Lotay V."/>
            <person name="Karimi K."/>
            <person name="Yasuoka Y."/>
            <person name="Dichmann D.S."/>
            <person name="Flajnik M.F."/>
            <person name="Houston D.W."/>
            <person name="Shendure J."/>
            <person name="DuPasquier L."/>
            <person name="Vize P.D."/>
            <person name="Zorn A.M."/>
            <person name="Ito M."/>
            <person name="Marcotte E.M."/>
            <person name="Wallingford J.B."/>
            <person name="Ito Y."/>
            <person name="Asashima M."/>
            <person name="Ueno N."/>
            <person name="Matsuda Y."/>
            <person name="Veenstra G.J."/>
            <person name="Fujiyama A."/>
            <person name="Harland R.M."/>
            <person name="Taira M."/>
            <person name="Rokhsar D.S."/>
        </authorList>
    </citation>
    <scope>NUCLEOTIDE SEQUENCE [LARGE SCALE GENOMIC DNA]</scope>
    <source>
        <strain evidence="3">J</strain>
    </source>
</reference>